<reference evidence="6" key="1">
    <citation type="submission" date="2025-08" db="UniProtKB">
        <authorList>
            <consortium name="RefSeq"/>
        </authorList>
    </citation>
    <scope>IDENTIFICATION</scope>
    <source>
        <tissue evidence="6">Muscle</tissue>
    </source>
</reference>
<keyword evidence="3" id="KW-0221">Differentiation</keyword>
<evidence type="ECO:0000256" key="4">
    <source>
        <dbReference type="ARBA" id="ARBA00022928"/>
    </source>
</evidence>
<dbReference type="PANTHER" id="PTHR12258">
    <property type="entry name" value="JANUS-A/JANUS-B"/>
    <property type="match status" value="1"/>
</dbReference>
<dbReference type="InterPro" id="IPR007702">
    <property type="entry name" value="Janus"/>
</dbReference>
<sequence length="119" mass="13627">MVEKLDDVPDVEIDTGRFKYILVKVFPKRHQESHKYIVRGNRNAAYHGDILDDVEPQVSKLKLECDCVGGGRIIHDPEAKRLEVFGYSQGYGKADHAVTCEILKKKYPAYHITWSDCGY</sequence>
<dbReference type="Proteomes" id="UP000694941">
    <property type="component" value="Unplaced"/>
</dbReference>
<dbReference type="Pfam" id="PF05005">
    <property type="entry name" value="Ocnus"/>
    <property type="match status" value="1"/>
</dbReference>
<keyword evidence="5" id="KW-1185">Reference proteome</keyword>
<organism evidence="5 6">
    <name type="scientific">Limulus polyphemus</name>
    <name type="common">Atlantic horseshoe crab</name>
    <dbReference type="NCBI Taxonomy" id="6850"/>
    <lineage>
        <taxon>Eukaryota</taxon>
        <taxon>Metazoa</taxon>
        <taxon>Ecdysozoa</taxon>
        <taxon>Arthropoda</taxon>
        <taxon>Chelicerata</taxon>
        <taxon>Merostomata</taxon>
        <taxon>Xiphosura</taxon>
        <taxon>Limulidae</taxon>
        <taxon>Limulus</taxon>
    </lineage>
</organism>
<evidence type="ECO:0000256" key="2">
    <source>
        <dbReference type="ARBA" id="ARBA00010971"/>
    </source>
</evidence>
<name>A0ABM1RUH7_LIMPO</name>
<comment type="function">
    <text evidence="1">JanA and janB regulate somatic sex differentiation.</text>
</comment>
<proteinExistence type="inferred from homology"/>
<keyword evidence="4" id="KW-0726">Sexual differentiation</keyword>
<dbReference type="Gene3D" id="3.50.20.20">
    <property type="entry name" value="Janus/Ocnus"/>
    <property type="match status" value="1"/>
</dbReference>
<dbReference type="RefSeq" id="XP_022235032.1">
    <property type="nucleotide sequence ID" value="XM_022379324.1"/>
</dbReference>
<accession>A0ABM1RUH7</accession>
<dbReference type="InterPro" id="IPR038596">
    <property type="entry name" value="Janus_sf"/>
</dbReference>
<dbReference type="PANTHER" id="PTHR12258:SF5">
    <property type="entry name" value="BCDNA.GH02250-RELATED"/>
    <property type="match status" value="1"/>
</dbReference>
<evidence type="ECO:0000256" key="3">
    <source>
        <dbReference type="ARBA" id="ARBA00022782"/>
    </source>
</evidence>
<gene>
    <name evidence="6" type="primary">LOC106475119</name>
</gene>
<protein>
    <submittedName>
        <fullName evidence="6">14 kDa phosphohistidine phosphatase-like</fullName>
    </submittedName>
</protein>
<comment type="similarity">
    <text evidence="2">Belongs to the janus family.</text>
</comment>
<evidence type="ECO:0000256" key="1">
    <source>
        <dbReference type="ARBA" id="ARBA00002508"/>
    </source>
</evidence>
<dbReference type="GeneID" id="106475119"/>
<dbReference type="SUPFAM" id="SSF143724">
    <property type="entry name" value="PHP14-like"/>
    <property type="match status" value="1"/>
</dbReference>
<evidence type="ECO:0000313" key="6">
    <source>
        <dbReference type="RefSeq" id="XP_022235032.1"/>
    </source>
</evidence>
<evidence type="ECO:0000313" key="5">
    <source>
        <dbReference type="Proteomes" id="UP000694941"/>
    </source>
</evidence>